<proteinExistence type="predicted"/>
<gene>
    <name evidence="2" type="ORF">ES1_06450</name>
</gene>
<evidence type="ECO:0000313" key="3">
    <source>
        <dbReference type="Proteomes" id="UP000007050"/>
    </source>
</evidence>
<reference evidence="2 3" key="2">
    <citation type="submission" date="2010-03" db="EMBL/GenBank/DDBJ databases">
        <authorList>
            <person name="Pajon A."/>
        </authorList>
    </citation>
    <scope>NUCLEOTIDE SEQUENCE [LARGE SCALE GENOMIC DNA]</scope>
    <source>
        <strain evidence="2 3">V10Sc8a</strain>
    </source>
</reference>
<accession>D4MJ23</accession>
<dbReference type="PATRIC" id="fig|717961.3.peg.715"/>
<evidence type="ECO:0000313" key="2">
    <source>
        <dbReference type="EMBL" id="CBL33756.1"/>
    </source>
</evidence>
<dbReference type="KEGG" id="esr:ES1_06450"/>
<feature type="chain" id="PRO_5003061891" evidence="1">
    <location>
        <begin position="39"/>
        <end position="411"/>
    </location>
</feature>
<evidence type="ECO:0000256" key="1">
    <source>
        <dbReference type="SAM" id="SignalP"/>
    </source>
</evidence>
<dbReference type="AlphaFoldDB" id="D4MJ23"/>
<sequence>MCFFIKNKTEVLMKKKKHLFTVLLLAISLLSTSIPVYAQGNGNADNENSTNEESFEEADRNLMKDLLPGDLDLVELSNKELEDYEIPEVISAKDIKEKEHANRLFAQETDDYSIVYQNKDGSKTMYYFDEPVKYTDENGTVCDKSTKLSESDKDGYAFVSADNNINVYMPEQLDNETGIIVKSGEYTIEMSPVDSDKADVSDIITETENKYDEHDIVEYTDVFGVDTTIEYSAQFNGVKENIILDRYNGKNEFSFDVDTNGLVLREEDGYFSIVDDEINEVVGTVSEVILFDSSNGENTIVPQGYVTGYTAVQNDDGRYTITITLDNEWLENEAVYPVVIDPTIKINTSGSGSSKTILDAPVYSKKSTTNFGSYSIGTVGYQDSTYGAGRLVMRFPVLTAMRRIKVLKQVR</sequence>
<feature type="signal peptide" evidence="1">
    <location>
        <begin position="1"/>
        <end position="38"/>
    </location>
</feature>
<dbReference type="EMBL" id="FP929059">
    <property type="protein sequence ID" value="CBL33756.1"/>
    <property type="molecule type" value="Genomic_DNA"/>
</dbReference>
<organism evidence="2 3">
    <name type="scientific">[Eubacterium] siraeum V10Sc8a</name>
    <dbReference type="NCBI Taxonomy" id="717961"/>
    <lineage>
        <taxon>Bacteria</taxon>
        <taxon>Bacillati</taxon>
        <taxon>Bacillota</taxon>
        <taxon>Clostridia</taxon>
        <taxon>Eubacteriales</taxon>
        <taxon>Oscillospiraceae</taxon>
        <taxon>Oscillospiraceae incertae sedis</taxon>
    </lineage>
</organism>
<name>D4MJ23_9FIRM</name>
<dbReference type="BioCyc" id="ESIR717961:G136L-522-MONOMER"/>
<protein>
    <submittedName>
        <fullName evidence="2">Uncharacterized protein</fullName>
    </submittedName>
</protein>
<reference evidence="2 3" key="1">
    <citation type="submission" date="2010-03" db="EMBL/GenBank/DDBJ databases">
        <title>The genome sequence of Eubacterium siraeum V10Sc8a.</title>
        <authorList>
            <consortium name="metaHIT consortium -- http://www.metahit.eu/"/>
            <person name="Pajon A."/>
            <person name="Turner K."/>
            <person name="Parkhill J."/>
            <person name="Duncan S."/>
            <person name="Flint H."/>
        </authorList>
    </citation>
    <scope>NUCLEOTIDE SEQUENCE [LARGE SCALE GENOMIC DNA]</scope>
    <source>
        <strain evidence="2 3">V10Sc8a</strain>
    </source>
</reference>
<keyword evidence="1" id="KW-0732">Signal</keyword>
<dbReference type="HOGENOM" id="CLU_668594_0_0_9"/>
<dbReference type="Proteomes" id="UP000007050">
    <property type="component" value="Chromosome"/>
</dbReference>